<proteinExistence type="predicted"/>
<sequence length="29" mass="3800">MSQYLWINNRLRLQLLRWIFKRSQRHVSR</sequence>
<dbReference type="WBParaSite" id="nRc.2.0.1.t32323-RA">
    <property type="protein sequence ID" value="nRc.2.0.1.t32323-RA"/>
    <property type="gene ID" value="nRc.2.0.1.g32323"/>
</dbReference>
<protein>
    <submittedName>
        <fullName evidence="2">Uncharacterized protein</fullName>
    </submittedName>
</protein>
<evidence type="ECO:0000313" key="1">
    <source>
        <dbReference type="Proteomes" id="UP000887565"/>
    </source>
</evidence>
<organism evidence="1 2">
    <name type="scientific">Romanomermis culicivorax</name>
    <name type="common">Nematode worm</name>
    <dbReference type="NCBI Taxonomy" id="13658"/>
    <lineage>
        <taxon>Eukaryota</taxon>
        <taxon>Metazoa</taxon>
        <taxon>Ecdysozoa</taxon>
        <taxon>Nematoda</taxon>
        <taxon>Enoplea</taxon>
        <taxon>Dorylaimia</taxon>
        <taxon>Mermithida</taxon>
        <taxon>Mermithoidea</taxon>
        <taxon>Mermithidae</taxon>
        <taxon>Romanomermis</taxon>
    </lineage>
</organism>
<dbReference type="AlphaFoldDB" id="A0A915K3B5"/>
<keyword evidence="1" id="KW-1185">Reference proteome</keyword>
<reference evidence="2" key="1">
    <citation type="submission" date="2022-11" db="UniProtKB">
        <authorList>
            <consortium name="WormBaseParasite"/>
        </authorList>
    </citation>
    <scope>IDENTIFICATION</scope>
</reference>
<dbReference type="Proteomes" id="UP000887565">
    <property type="component" value="Unplaced"/>
</dbReference>
<name>A0A915K3B5_ROMCU</name>
<evidence type="ECO:0000313" key="2">
    <source>
        <dbReference type="WBParaSite" id="nRc.2.0.1.t32323-RA"/>
    </source>
</evidence>
<accession>A0A915K3B5</accession>